<name>A0A7W6K7X5_9HYPH</name>
<dbReference type="Proteomes" id="UP000584824">
    <property type="component" value="Unassembled WGS sequence"/>
</dbReference>
<organism evidence="1 2">
    <name type="scientific">Allorhizobium borbori</name>
    <dbReference type="NCBI Taxonomy" id="485907"/>
    <lineage>
        <taxon>Bacteria</taxon>
        <taxon>Pseudomonadati</taxon>
        <taxon>Pseudomonadota</taxon>
        <taxon>Alphaproteobacteria</taxon>
        <taxon>Hyphomicrobiales</taxon>
        <taxon>Rhizobiaceae</taxon>
        <taxon>Rhizobium/Agrobacterium group</taxon>
        <taxon>Allorhizobium</taxon>
    </lineage>
</organism>
<reference evidence="1 2" key="1">
    <citation type="submission" date="2020-08" db="EMBL/GenBank/DDBJ databases">
        <title>Genomic Encyclopedia of Type Strains, Phase IV (KMG-IV): sequencing the most valuable type-strain genomes for metagenomic binning, comparative biology and taxonomic classification.</title>
        <authorList>
            <person name="Goeker M."/>
        </authorList>
    </citation>
    <scope>NUCLEOTIDE SEQUENCE [LARGE SCALE GENOMIC DNA]</scope>
    <source>
        <strain evidence="1 2">DSM 26385</strain>
    </source>
</reference>
<keyword evidence="2" id="KW-1185">Reference proteome</keyword>
<proteinExistence type="predicted"/>
<evidence type="ECO:0000313" key="1">
    <source>
        <dbReference type="EMBL" id="MBB4105785.1"/>
    </source>
</evidence>
<dbReference type="InterPro" id="IPR021232">
    <property type="entry name" value="DUF2735"/>
</dbReference>
<evidence type="ECO:0008006" key="3">
    <source>
        <dbReference type="Google" id="ProtNLM"/>
    </source>
</evidence>
<dbReference type="AlphaFoldDB" id="A0A7W6K7X5"/>
<dbReference type="Pfam" id="PF10931">
    <property type="entry name" value="DUF2735"/>
    <property type="match status" value="1"/>
</dbReference>
<comment type="caution">
    <text evidence="1">The sequence shown here is derived from an EMBL/GenBank/DDBJ whole genome shotgun (WGS) entry which is preliminary data.</text>
</comment>
<sequence length="66" mass="7595">MTTGFHHDTAKIYQFPVASRRQNFGQRTEGMSSSVLLFPEPVQQYAVVDTCWYHQEALTTDDKSKN</sequence>
<evidence type="ECO:0000313" key="2">
    <source>
        <dbReference type="Proteomes" id="UP000584824"/>
    </source>
</evidence>
<protein>
    <recommendedName>
        <fullName evidence="3">DUF2735 domain-containing protein</fullName>
    </recommendedName>
</protein>
<dbReference type="RefSeq" id="WP_183795581.1">
    <property type="nucleotide sequence ID" value="NZ_JACIDU010000030.1"/>
</dbReference>
<dbReference type="EMBL" id="JACIDU010000030">
    <property type="protein sequence ID" value="MBB4105785.1"/>
    <property type="molecule type" value="Genomic_DNA"/>
</dbReference>
<accession>A0A7W6K7X5</accession>
<gene>
    <name evidence="1" type="ORF">GGQ66_004373</name>
</gene>